<accession>A0ABR5J1N9</accession>
<dbReference type="PROSITE" id="PS51371">
    <property type="entry name" value="CBS"/>
    <property type="match status" value="1"/>
</dbReference>
<dbReference type="InterPro" id="IPR046342">
    <property type="entry name" value="CBS_dom_sf"/>
</dbReference>
<keyword evidence="3" id="KW-0067">ATP-binding</keyword>
<keyword evidence="4" id="KW-1185">Reference proteome</keyword>
<dbReference type="PANTHER" id="PTHR43869:SF1">
    <property type="entry name" value="GLYCINE BETAINE_PROLINE BETAINE TRANSPORT SYSTEM ATP-BINDING PROTEIN PROV"/>
    <property type="match status" value="1"/>
</dbReference>
<evidence type="ECO:0000313" key="3">
    <source>
        <dbReference type="EMBL" id="KOG87315.1"/>
    </source>
</evidence>
<evidence type="ECO:0000256" key="1">
    <source>
        <dbReference type="PROSITE-ProRule" id="PRU00703"/>
    </source>
</evidence>
<dbReference type="Proteomes" id="UP000037020">
    <property type="component" value="Unassembled WGS sequence"/>
</dbReference>
<feature type="non-terminal residue" evidence="3">
    <location>
        <position position="1"/>
    </location>
</feature>
<reference evidence="3 4" key="1">
    <citation type="submission" date="2015-07" db="EMBL/GenBank/DDBJ databases">
        <authorList>
            <person name="Ju K.-S."/>
            <person name="Doroghazi J.R."/>
            <person name="Metcalf W.W."/>
        </authorList>
    </citation>
    <scope>NUCLEOTIDE SEQUENCE [LARGE SCALE GENOMIC DNA]</scope>
    <source>
        <strain evidence="3 4">NRRL B-3589</strain>
    </source>
</reference>
<protein>
    <submittedName>
        <fullName evidence="3">ABC transporter ATP-binding protein</fullName>
    </submittedName>
</protein>
<evidence type="ECO:0000313" key="4">
    <source>
        <dbReference type="Proteomes" id="UP000037020"/>
    </source>
</evidence>
<dbReference type="Gene3D" id="3.40.50.300">
    <property type="entry name" value="P-loop containing nucleotide triphosphate hydrolases"/>
    <property type="match status" value="1"/>
</dbReference>
<name>A0ABR5J1N9_9ACTN</name>
<proteinExistence type="predicted"/>
<dbReference type="GO" id="GO:0005524">
    <property type="term" value="F:ATP binding"/>
    <property type="evidence" value="ECO:0007669"/>
    <property type="project" value="UniProtKB-KW"/>
</dbReference>
<dbReference type="EMBL" id="LGUT01002308">
    <property type="protein sequence ID" value="KOG87315.1"/>
    <property type="molecule type" value="Genomic_DNA"/>
</dbReference>
<dbReference type="PANTHER" id="PTHR43869">
    <property type="entry name" value="GLYCINE BETAINE/PROLINE BETAINE TRANSPORT SYSTEM ATP-BINDING PROTEIN PROV"/>
    <property type="match status" value="1"/>
</dbReference>
<evidence type="ECO:0000259" key="2">
    <source>
        <dbReference type="PROSITE" id="PS51371"/>
    </source>
</evidence>
<organism evidence="3 4">
    <name type="scientific">Streptomyces varsoviensis</name>
    <dbReference type="NCBI Taxonomy" id="67373"/>
    <lineage>
        <taxon>Bacteria</taxon>
        <taxon>Bacillati</taxon>
        <taxon>Actinomycetota</taxon>
        <taxon>Actinomycetes</taxon>
        <taxon>Kitasatosporales</taxon>
        <taxon>Streptomycetaceae</taxon>
        <taxon>Streptomyces</taxon>
    </lineage>
</organism>
<keyword evidence="1" id="KW-0129">CBS domain</keyword>
<comment type="caution">
    <text evidence="3">The sequence shown here is derived from an EMBL/GenBank/DDBJ whole genome shotgun (WGS) entry which is preliminary data.</text>
</comment>
<gene>
    <name evidence="3" type="ORF">ADK38_26135</name>
</gene>
<dbReference type="SUPFAM" id="SSF54631">
    <property type="entry name" value="CBS-domain pair"/>
    <property type="match status" value="1"/>
</dbReference>
<dbReference type="InterPro" id="IPR000644">
    <property type="entry name" value="CBS_dom"/>
</dbReference>
<dbReference type="SUPFAM" id="SSF52540">
    <property type="entry name" value="P-loop containing nucleoside triphosphate hydrolases"/>
    <property type="match status" value="1"/>
</dbReference>
<dbReference type="InterPro" id="IPR051921">
    <property type="entry name" value="ABC_osmolyte_uptake_ATP-bind"/>
</dbReference>
<keyword evidence="3" id="KW-0547">Nucleotide-binding</keyword>
<sequence length="241" mass="26055">RALAADPPVLLMDEPFGAVDPVVREHLQNEFLRLQSQVHKTVLFVTHDIEEAVRLGDRIAVYGEGRIEQFDPPTAVLGAPATPYVADFVGADRGLKRLSVTPIEPGDLVQPPIVHLDDPLPDAAARLAVDDPEARWAVVLDDAEHLHGWVSADALAGGGTVRDHSRRMAAWLPVGASLKQAFSTMLQHDAGWIAVLDGEHADHFLGVLTPARLHEALRRSIDADAKGGAREDVELETVSEA</sequence>
<dbReference type="InterPro" id="IPR027417">
    <property type="entry name" value="P-loop_NTPase"/>
</dbReference>
<feature type="domain" description="CBS" evidence="2">
    <location>
        <begin position="164"/>
        <end position="223"/>
    </location>
</feature>